<reference evidence="2 3" key="1">
    <citation type="submission" date="2018-06" db="EMBL/GenBank/DDBJ databases">
        <title>Extensive metabolic versatility and redundancy in microbially diverse, dynamic hydrothermal sediments.</title>
        <authorList>
            <person name="Dombrowski N."/>
            <person name="Teske A."/>
            <person name="Baker B.J."/>
        </authorList>
    </citation>
    <scope>NUCLEOTIDE SEQUENCE [LARGE SCALE GENOMIC DNA]</scope>
    <source>
        <strain evidence="2">B19_G9</strain>
    </source>
</reference>
<comment type="caution">
    <text evidence="2">The sequence shown here is derived from an EMBL/GenBank/DDBJ whole genome shotgun (WGS) entry which is preliminary data.</text>
</comment>
<dbReference type="Gene3D" id="3.30.360.10">
    <property type="entry name" value="Dihydrodipicolinate Reductase, domain 2"/>
    <property type="match status" value="1"/>
</dbReference>
<feature type="domain" description="Gfo/Idh/MocA-like oxidoreductase C-terminal" evidence="1">
    <location>
        <begin position="5"/>
        <end position="142"/>
    </location>
</feature>
<dbReference type="Proteomes" id="UP000267654">
    <property type="component" value="Unassembled WGS sequence"/>
</dbReference>
<dbReference type="AlphaFoldDB" id="A0A662DER7"/>
<feature type="non-terminal residue" evidence="2">
    <location>
        <position position="1"/>
    </location>
</feature>
<evidence type="ECO:0000259" key="1">
    <source>
        <dbReference type="Pfam" id="PF02894"/>
    </source>
</evidence>
<dbReference type="SUPFAM" id="SSF55347">
    <property type="entry name" value="Glyceraldehyde-3-phosphate dehydrogenase-like, C-terminal domain"/>
    <property type="match status" value="1"/>
</dbReference>
<proteinExistence type="predicted"/>
<gene>
    <name evidence="2" type="ORF">DRI96_03980</name>
</gene>
<dbReference type="Pfam" id="PF02894">
    <property type="entry name" value="GFO_IDH_MocA_C"/>
    <property type="match status" value="1"/>
</dbReference>
<evidence type="ECO:0000313" key="3">
    <source>
        <dbReference type="Proteomes" id="UP000267654"/>
    </source>
</evidence>
<accession>A0A662DER7</accession>
<evidence type="ECO:0000313" key="2">
    <source>
        <dbReference type="EMBL" id="RLE12801.1"/>
    </source>
</evidence>
<dbReference type="EMBL" id="QMQB01000131">
    <property type="protein sequence ID" value="RLE12801.1"/>
    <property type="molecule type" value="Genomic_DNA"/>
</dbReference>
<organism evidence="2 3">
    <name type="scientific">Aerophobetes bacterium</name>
    <dbReference type="NCBI Taxonomy" id="2030807"/>
    <lineage>
        <taxon>Bacteria</taxon>
        <taxon>Candidatus Aerophobota</taxon>
    </lineage>
</organism>
<dbReference type="InterPro" id="IPR004104">
    <property type="entry name" value="Gfo/Idh/MocA-like_OxRdtase_C"/>
</dbReference>
<sequence length="154" mass="17295">NAFLLCNLDNGITGCISSDRFSPAVDGSFSIFGTEGMIYFNAEIYSPFGPSPLSVYIKRSSEEIPDFVQEYFYPQYVGAKPEKSWINITPSNKNPYQKQIEDFCQSLLKDKEPSVSGEDGLRALEVVLAAYKSAKERRWISLPLKEDIVSLPSF</sequence>
<protein>
    <recommendedName>
        <fullName evidence="1">Gfo/Idh/MocA-like oxidoreductase C-terminal domain-containing protein</fullName>
    </recommendedName>
</protein>
<name>A0A662DER7_UNCAE</name>